<evidence type="ECO:0000313" key="4">
    <source>
        <dbReference type="Proteomes" id="UP000282007"/>
    </source>
</evidence>
<sequence length="134" mass="14082">MSRGQLSLSVVEAAIGVVLVLGVAAGFAVGATAPTSSTPQLDALAHDTATVLGSEPTDRGQDSRLAALARSDRSFARTRESTRRRIVDLLPADVVFHVRTPRGSFGYPHPPTAAVGSVTVPTRYGPVTIRVWYG</sequence>
<reference evidence="1 4" key="2">
    <citation type="submission" date="2018-07" db="EMBL/GenBank/DDBJ databases">
        <title>Genome sequences of Haloplanus aerogenes JCM 16430T.</title>
        <authorList>
            <person name="Kim Y.B."/>
            <person name="Roh S.W."/>
        </authorList>
    </citation>
    <scope>NUCLEOTIDE SEQUENCE [LARGE SCALE GENOMIC DNA]</scope>
    <source>
        <strain evidence="1 4">JCM 16430</strain>
    </source>
</reference>
<evidence type="ECO:0000313" key="3">
    <source>
        <dbReference type="Proteomes" id="UP000277326"/>
    </source>
</evidence>
<gene>
    <name evidence="2" type="ORF">ATH50_1048</name>
    <name evidence="1" type="ORF">DU502_03645</name>
</gene>
<reference evidence="2" key="3">
    <citation type="submission" date="2018-10" db="EMBL/GenBank/DDBJ databases">
        <authorList>
            <person name="Whitman W."/>
            <person name="Huntemann M."/>
            <person name="Clum A."/>
            <person name="Pillay M."/>
            <person name="Palaniappan K."/>
            <person name="Varghese N."/>
            <person name="Mikhailova N."/>
            <person name="Stamatis D."/>
            <person name="Reddy T."/>
            <person name="Daum C."/>
            <person name="Shapiro N."/>
            <person name="Ivanova N."/>
            <person name="Kyrpides N."/>
            <person name="Woyke T."/>
        </authorList>
    </citation>
    <scope>NUCLEOTIDE SEQUENCE</scope>
    <source>
        <strain evidence="2">CGMCC 1.10124</strain>
    </source>
</reference>
<dbReference type="Proteomes" id="UP000277326">
    <property type="component" value="Unassembled WGS sequence"/>
</dbReference>
<dbReference type="RefSeq" id="WP_124897006.1">
    <property type="nucleotide sequence ID" value="NZ_CP034145.1"/>
</dbReference>
<dbReference type="OrthoDB" id="247846at2157"/>
<keyword evidence="4" id="KW-1185">Reference proteome</keyword>
<dbReference type="Proteomes" id="UP000282007">
    <property type="component" value="Chromosome"/>
</dbReference>
<dbReference type="KEGG" id="haer:DU502_03645"/>
<protein>
    <submittedName>
        <fullName evidence="2">Uncharacterized protein</fullName>
    </submittedName>
</protein>
<organism evidence="2 3">
    <name type="scientific">Haloplanus aerogenes</name>
    <dbReference type="NCBI Taxonomy" id="660522"/>
    <lineage>
        <taxon>Archaea</taxon>
        <taxon>Methanobacteriati</taxon>
        <taxon>Methanobacteriota</taxon>
        <taxon>Stenosarchaea group</taxon>
        <taxon>Halobacteria</taxon>
        <taxon>Halobacteriales</taxon>
        <taxon>Haloferacaceae</taxon>
        <taxon>Haloplanus</taxon>
    </lineage>
</organism>
<name>A0A3M0DPT1_9EURY</name>
<proteinExistence type="predicted"/>
<dbReference type="GeneID" id="38470349"/>
<dbReference type="InterPro" id="IPR055686">
    <property type="entry name" value="DUF7262"/>
</dbReference>
<evidence type="ECO:0000313" key="1">
    <source>
        <dbReference type="EMBL" id="AZH24530.1"/>
    </source>
</evidence>
<dbReference type="AlphaFoldDB" id="A0A3M0DPT1"/>
<dbReference type="Pfam" id="PF23923">
    <property type="entry name" value="DUF7262"/>
    <property type="match status" value="1"/>
</dbReference>
<accession>A0A3M0DPT1</accession>
<dbReference type="EMBL" id="CP034145">
    <property type="protein sequence ID" value="AZH24530.1"/>
    <property type="molecule type" value="Genomic_DNA"/>
</dbReference>
<reference evidence="2 3" key="1">
    <citation type="journal article" date="2015" name="Stand. Genomic Sci.">
        <title>Genomic Encyclopedia of Bacterial and Archaeal Type Strains, Phase III: the genomes of soil and plant-associated and newly described type strains.</title>
        <authorList>
            <person name="Whitman W.B."/>
            <person name="Woyke T."/>
            <person name="Klenk H.P."/>
            <person name="Zhou Y."/>
            <person name="Lilburn T.G."/>
            <person name="Beck B.J."/>
            <person name="De Vos P."/>
            <person name="Vandamme P."/>
            <person name="Eisen J.A."/>
            <person name="Garrity G."/>
            <person name="Hugenholtz P."/>
            <person name="Kyrpides N.C."/>
        </authorList>
    </citation>
    <scope>NUCLEOTIDE SEQUENCE [LARGE SCALE GENOMIC DNA]</scope>
    <source>
        <strain evidence="2 3">CGMCC 1.10124</strain>
    </source>
</reference>
<evidence type="ECO:0000313" key="2">
    <source>
        <dbReference type="EMBL" id="RMB23818.1"/>
    </source>
</evidence>
<dbReference type="EMBL" id="REFS01000002">
    <property type="protein sequence ID" value="RMB23818.1"/>
    <property type="molecule type" value="Genomic_DNA"/>
</dbReference>